<sequence>MPRLTAPLILALAASSAVLPAASQSTPAAPAEPAKPAPACPATLRHTMPRLQDEAPQDLCQYRGQVLLVVNTASYCGFTGQYEGLEALHARYKTQGFAVLGFPSNDFAQETGSNAQIADFCSNTFGVRFPMFAKSSVKGGGASPFYRELAAQAGEAPRWNFHKYLLDRKGRVVASFGSSVAPDDPKIVRAVEQQLKLFR</sequence>
<dbReference type="RefSeq" id="WP_011797668.1">
    <property type="nucleotide sequence ID" value="NZ_CP023687.1"/>
</dbReference>
<dbReference type="PRINTS" id="PR01011">
    <property type="entry name" value="GLUTPROXDASE"/>
</dbReference>
<gene>
    <name evidence="6" type="ORF">QRO08_00770</name>
</gene>
<dbReference type="InterPro" id="IPR036249">
    <property type="entry name" value="Thioredoxin-like_sf"/>
</dbReference>
<keyword evidence="2 4" id="KW-0575">Peroxidase</keyword>
<organism evidence="6 7">
    <name type="scientific">Paracidovorax citrulli</name>
    <name type="common">Acidovorax citrulli</name>
    <dbReference type="NCBI Taxonomy" id="80869"/>
    <lineage>
        <taxon>Bacteria</taxon>
        <taxon>Pseudomonadati</taxon>
        <taxon>Pseudomonadota</taxon>
        <taxon>Betaproteobacteria</taxon>
        <taxon>Burkholderiales</taxon>
        <taxon>Comamonadaceae</taxon>
        <taxon>Paracidovorax</taxon>
    </lineage>
</organism>
<protein>
    <recommendedName>
        <fullName evidence="4">Glutathione peroxidase</fullName>
    </recommendedName>
</protein>
<dbReference type="PROSITE" id="PS00460">
    <property type="entry name" value="GLUTATHIONE_PEROXID_1"/>
    <property type="match status" value="1"/>
</dbReference>
<dbReference type="Proteomes" id="UP001242732">
    <property type="component" value="Chromosome"/>
</dbReference>
<proteinExistence type="inferred from homology"/>
<reference evidence="6 7" key="1">
    <citation type="submission" date="2023-06" db="EMBL/GenBank/DDBJ databases">
        <authorList>
            <person name="Ham H."/>
            <person name="Park D.S."/>
        </authorList>
    </citation>
    <scope>NUCLEOTIDE SEQUENCE [LARGE SCALE GENOMIC DNA]</scope>
    <source>
        <strain evidence="6 7">KACC 17005</strain>
    </source>
</reference>
<evidence type="ECO:0000256" key="5">
    <source>
        <dbReference type="SAM" id="SignalP"/>
    </source>
</evidence>
<evidence type="ECO:0000256" key="3">
    <source>
        <dbReference type="ARBA" id="ARBA00023002"/>
    </source>
</evidence>
<feature type="signal peptide" evidence="5">
    <location>
        <begin position="1"/>
        <end position="21"/>
    </location>
</feature>
<dbReference type="InterPro" id="IPR000889">
    <property type="entry name" value="Glutathione_peroxidase"/>
</dbReference>
<dbReference type="SUPFAM" id="SSF52833">
    <property type="entry name" value="Thioredoxin-like"/>
    <property type="match status" value="1"/>
</dbReference>
<comment type="similarity">
    <text evidence="1 4">Belongs to the glutathione peroxidase family.</text>
</comment>
<dbReference type="PANTHER" id="PTHR11592:SF78">
    <property type="entry name" value="GLUTATHIONE PEROXIDASE"/>
    <property type="match status" value="1"/>
</dbReference>
<evidence type="ECO:0000313" key="6">
    <source>
        <dbReference type="EMBL" id="WIY49145.1"/>
    </source>
</evidence>
<dbReference type="PROSITE" id="PS51355">
    <property type="entry name" value="GLUTATHIONE_PEROXID_3"/>
    <property type="match status" value="1"/>
</dbReference>
<dbReference type="InterPro" id="IPR029759">
    <property type="entry name" value="GPX_AS"/>
</dbReference>
<accession>A0ABY9AQT4</accession>
<dbReference type="GO" id="GO:0004601">
    <property type="term" value="F:peroxidase activity"/>
    <property type="evidence" value="ECO:0007669"/>
    <property type="project" value="UniProtKB-KW"/>
</dbReference>
<keyword evidence="5" id="KW-0732">Signal</keyword>
<dbReference type="Pfam" id="PF00255">
    <property type="entry name" value="GSHPx"/>
    <property type="match status" value="1"/>
</dbReference>
<evidence type="ECO:0000313" key="7">
    <source>
        <dbReference type="Proteomes" id="UP001242732"/>
    </source>
</evidence>
<name>A0ABY9AQT4_PARCI</name>
<dbReference type="PANTHER" id="PTHR11592">
    <property type="entry name" value="GLUTATHIONE PEROXIDASE"/>
    <property type="match status" value="1"/>
</dbReference>
<dbReference type="Gene3D" id="3.40.30.10">
    <property type="entry name" value="Glutaredoxin"/>
    <property type="match status" value="1"/>
</dbReference>
<evidence type="ECO:0000256" key="4">
    <source>
        <dbReference type="RuleBase" id="RU000499"/>
    </source>
</evidence>
<dbReference type="CDD" id="cd00340">
    <property type="entry name" value="GSH_Peroxidase"/>
    <property type="match status" value="1"/>
</dbReference>
<keyword evidence="3 4" id="KW-0560">Oxidoreductase</keyword>
<evidence type="ECO:0000256" key="2">
    <source>
        <dbReference type="ARBA" id="ARBA00022559"/>
    </source>
</evidence>
<keyword evidence="7" id="KW-1185">Reference proteome</keyword>
<dbReference type="EMBL" id="CP127363">
    <property type="protein sequence ID" value="WIY49145.1"/>
    <property type="molecule type" value="Genomic_DNA"/>
</dbReference>
<feature type="chain" id="PRO_5046998908" description="Glutathione peroxidase" evidence="5">
    <location>
        <begin position="22"/>
        <end position="199"/>
    </location>
</feature>
<evidence type="ECO:0000256" key="1">
    <source>
        <dbReference type="ARBA" id="ARBA00006926"/>
    </source>
</evidence>